<evidence type="ECO:0000256" key="4">
    <source>
        <dbReference type="PROSITE-ProRule" id="PRU00175"/>
    </source>
</evidence>
<keyword evidence="2 4" id="KW-0863">Zinc-finger</keyword>
<evidence type="ECO:0000256" key="2">
    <source>
        <dbReference type="ARBA" id="ARBA00022771"/>
    </source>
</evidence>
<feature type="compositionally biased region" description="Polar residues" evidence="5">
    <location>
        <begin position="487"/>
        <end position="510"/>
    </location>
</feature>
<gene>
    <name evidence="8" type="ORF">RJ641_020760</name>
</gene>
<accession>A0AAN8UTF5</accession>
<dbReference type="InterPro" id="IPR058746">
    <property type="entry name" value="Znf_RING-type_Topors"/>
</dbReference>
<proteinExistence type="predicted"/>
<dbReference type="SMART" id="SM00184">
    <property type="entry name" value="RING"/>
    <property type="match status" value="1"/>
</dbReference>
<sequence>MGRGGKLGSKRSVKRRLQLRNKGSDDSDEDYRVGEDEDLDDSDENCSSFDDNASEESLSIHEEEEEEEEEVRKVVRSKKRTNSYQGWKNKGFKRSKKRRRKVTSEEDDDEDNDYDDDDEDYDEENEDWKIKGFKRSKKQRNVRYKEEDNHDDEDYNEDNEDDDEDDDYDEDGEEFTPEETDYVDEENEILNEKRKMVGRGLQKRGFVKSQKTIRECKVLERHVTKKNKSNSLRRKGRLDDERRNTVVRRKHVNHPKSKRKRKVVQSDSDFVCSEPSDFDYTVSEEEREQVREAAEFCGSFSVSLRSSSRKAPRENEASGRRPNSWGRKGKAKVDDSLKDEGKQVCGICFSEEGKNTLRGTLNCCNHYFCFACIMEWSKVESRCPLCKQRFDTITRPARLSSSIALRDVVIQIPECDQVYQPSEEELRTYLDPYANMHCTECHQGGDDGLMLLCDICDSPAHTYCVGLGREVPEGNWYCEGCRPSAPGSDSQPQESLPNQRTPANNLSQGESRAENRGGGLGSLDPISVPIPVAPVTQANGLFSPSRYFVGDVQAASPRSGLGASTLSGRRWIHRQVHNLIYNNRMSHMAGRVAGPVDVHARNACPLNTQLEQDREVAFQSRRTLETGTSHHMFSEDRSQSIPLPLWQDRNSSSVRLNPLNRQVGHEPCTTALALDQHLWQNQNSSSLRLSPLSRQVGHEPCTTTFALDHRVVPAQFVDLNLSTDQIEGCEPLQRGSQRSSIGSVDCMSPTMAREGGHSNAVKEQVQLMVRNHLKSLSRDMELGVSTCSYLQHVLVSAGFIALITHE</sequence>
<feature type="compositionally biased region" description="Basic residues" evidence="5">
    <location>
        <begin position="8"/>
        <end position="19"/>
    </location>
</feature>
<keyword evidence="9" id="KW-1185">Reference proteome</keyword>
<dbReference type="Pfam" id="PF13639">
    <property type="entry name" value="zf-RING_2"/>
    <property type="match status" value="1"/>
</dbReference>
<dbReference type="SUPFAM" id="SSF57903">
    <property type="entry name" value="FYVE/PHD zinc finger"/>
    <property type="match status" value="1"/>
</dbReference>
<dbReference type="SUPFAM" id="SSF57850">
    <property type="entry name" value="RING/U-box"/>
    <property type="match status" value="1"/>
</dbReference>
<dbReference type="PANTHER" id="PTHR47177:SF3">
    <property type="entry name" value="F18C1.6 PROTEIN"/>
    <property type="match status" value="1"/>
</dbReference>
<feature type="compositionally biased region" description="Acidic residues" evidence="5">
    <location>
        <begin position="105"/>
        <end position="126"/>
    </location>
</feature>
<dbReference type="Gene3D" id="3.30.40.10">
    <property type="entry name" value="Zinc/RING finger domain, C3HC4 (zinc finger)"/>
    <property type="match status" value="2"/>
</dbReference>
<dbReference type="AlphaFoldDB" id="A0AAN8UTF5"/>
<feature type="region of interest" description="Disordered" evidence="5">
    <location>
        <begin position="1"/>
        <end position="195"/>
    </location>
</feature>
<evidence type="ECO:0000256" key="1">
    <source>
        <dbReference type="ARBA" id="ARBA00022723"/>
    </source>
</evidence>
<dbReference type="GO" id="GO:0008270">
    <property type="term" value="F:zinc ion binding"/>
    <property type="evidence" value="ECO:0007669"/>
    <property type="project" value="UniProtKB-KW"/>
</dbReference>
<keyword evidence="3" id="KW-0862">Zinc</keyword>
<reference evidence="8 9" key="1">
    <citation type="submission" date="2023-12" db="EMBL/GenBank/DDBJ databases">
        <title>A high-quality genome assembly for Dillenia turbinata (Dilleniales).</title>
        <authorList>
            <person name="Chanderbali A."/>
        </authorList>
    </citation>
    <scope>NUCLEOTIDE SEQUENCE [LARGE SCALE GENOMIC DNA]</scope>
    <source>
        <strain evidence="8">LSX21</strain>
        <tissue evidence="8">Leaf</tissue>
    </source>
</reference>
<feature type="compositionally biased region" description="Acidic residues" evidence="5">
    <location>
        <begin position="35"/>
        <end position="44"/>
    </location>
</feature>
<feature type="region of interest" description="Disordered" evidence="5">
    <location>
        <begin position="483"/>
        <end position="522"/>
    </location>
</feature>
<feature type="compositionally biased region" description="Acidic residues" evidence="5">
    <location>
        <begin position="149"/>
        <end position="189"/>
    </location>
</feature>
<dbReference type="PANTHER" id="PTHR47177">
    <property type="entry name" value="F18C1.6 PROTEIN"/>
    <property type="match status" value="1"/>
</dbReference>
<dbReference type="PROSITE" id="PS50016">
    <property type="entry name" value="ZF_PHD_2"/>
    <property type="match status" value="1"/>
</dbReference>
<feature type="compositionally biased region" description="Basic residues" evidence="5">
    <location>
        <begin position="223"/>
        <end position="236"/>
    </location>
</feature>
<evidence type="ECO:0000256" key="3">
    <source>
        <dbReference type="ARBA" id="ARBA00022833"/>
    </source>
</evidence>
<feature type="compositionally biased region" description="Basic residues" evidence="5">
    <location>
        <begin position="245"/>
        <end position="263"/>
    </location>
</feature>
<dbReference type="PROSITE" id="PS50089">
    <property type="entry name" value="ZF_RING_2"/>
    <property type="match status" value="1"/>
</dbReference>
<feature type="region of interest" description="Disordered" evidence="5">
    <location>
        <begin position="307"/>
        <end position="334"/>
    </location>
</feature>
<dbReference type="InterPro" id="IPR019787">
    <property type="entry name" value="Znf_PHD-finger"/>
</dbReference>
<evidence type="ECO:0000259" key="6">
    <source>
        <dbReference type="PROSITE" id="PS50016"/>
    </source>
</evidence>
<dbReference type="PROSITE" id="PS00518">
    <property type="entry name" value="ZF_RING_1"/>
    <property type="match status" value="1"/>
</dbReference>
<dbReference type="InterPro" id="IPR001841">
    <property type="entry name" value="Znf_RING"/>
</dbReference>
<evidence type="ECO:0000313" key="8">
    <source>
        <dbReference type="EMBL" id="KAK6915643.1"/>
    </source>
</evidence>
<dbReference type="SMART" id="SM00249">
    <property type="entry name" value="PHD"/>
    <property type="match status" value="1"/>
</dbReference>
<dbReference type="Pfam" id="PF00628">
    <property type="entry name" value="PHD"/>
    <property type="match status" value="1"/>
</dbReference>
<dbReference type="EMBL" id="JBAMMX010000025">
    <property type="protein sequence ID" value="KAK6915643.1"/>
    <property type="molecule type" value="Genomic_DNA"/>
</dbReference>
<evidence type="ECO:0000313" key="9">
    <source>
        <dbReference type="Proteomes" id="UP001370490"/>
    </source>
</evidence>
<dbReference type="InterPro" id="IPR001965">
    <property type="entry name" value="Znf_PHD"/>
</dbReference>
<organism evidence="8 9">
    <name type="scientific">Dillenia turbinata</name>
    <dbReference type="NCBI Taxonomy" id="194707"/>
    <lineage>
        <taxon>Eukaryota</taxon>
        <taxon>Viridiplantae</taxon>
        <taxon>Streptophyta</taxon>
        <taxon>Embryophyta</taxon>
        <taxon>Tracheophyta</taxon>
        <taxon>Spermatophyta</taxon>
        <taxon>Magnoliopsida</taxon>
        <taxon>eudicotyledons</taxon>
        <taxon>Gunneridae</taxon>
        <taxon>Pentapetalae</taxon>
        <taxon>Dilleniales</taxon>
        <taxon>Dilleniaceae</taxon>
        <taxon>Dillenia</taxon>
    </lineage>
</organism>
<feature type="compositionally biased region" description="Basic residues" evidence="5">
    <location>
        <begin position="90"/>
        <end position="101"/>
    </location>
</feature>
<feature type="domain" description="RING-type" evidence="7">
    <location>
        <begin position="345"/>
        <end position="387"/>
    </location>
</feature>
<feature type="compositionally biased region" description="Basic residues" evidence="5">
    <location>
        <begin position="131"/>
        <end position="142"/>
    </location>
</feature>
<dbReference type="Proteomes" id="UP001370490">
    <property type="component" value="Unassembled WGS sequence"/>
</dbReference>
<dbReference type="CDD" id="cd16574">
    <property type="entry name" value="RING-HC_Topors"/>
    <property type="match status" value="1"/>
</dbReference>
<evidence type="ECO:0000256" key="5">
    <source>
        <dbReference type="SAM" id="MobiDB-lite"/>
    </source>
</evidence>
<name>A0AAN8UTF5_9MAGN</name>
<dbReference type="InterPro" id="IPR013083">
    <property type="entry name" value="Znf_RING/FYVE/PHD"/>
</dbReference>
<evidence type="ECO:0000259" key="7">
    <source>
        <dbReference type="PROSITE" id="PS50089"/>
    </source>
</evidence>
<feature type="domain" description="PHD-type" evidence="6">
    <location>
        <begin position="435"/>
        <end position="484"/>
    </location>
</feature>
<keyword evidence="1" id="KW-0479">Metal-binding</keyword>
<dbReference type="InterPro" id="IPR017907">
    <property type="entry name" value="Znf_RING_CS"/>
</dbReference>
<dbReference type="InterPro" id="IPR011011">
    <property type="entry name" value="Znf_FYVE_PHD"/>
</dbReference>
<feature type="compositionally biased region" description="Basic and acidic residues" evidence="5">
    <location>
        <begin position="22"/>
        <end position="34"/>
    </location>
</feature>
<comment type="caution">
    <text evidence="8">The sequence shown here is derived from an EMBL/GenBank/DDBJ whole genome shotgun (WGS) entry which is preliminary data.</text>
</comment>
<feature type="region of interest" description="Disordered" evidence="5">
    <location>
        <begin position="218"/>
        <end position="268"/>
    </location>
</feature>
<protein>
    <submittedName>
        <fullName evidence="8">Zinc finger, RING-type</fullName>
    </submittedName>
</protein>